<dbReference type="Pfam" id="PF19271">
    <property type="entry name" value="Nis1"/>
    <property type="match status" value="1"/>
</dbReference>
<dbReference type="EMBL" id="JH711596">
    <property type="protein sequence ID" value="EIW74007.1"/>
    <property type="molecule type" value="Genomic_DNA"/>
</dbReference>
<keyword evidence="3" id="KW-1185">Reference proteome</keyword>
<dbReference type="RefSeq" id="XP_007775832.1">
    <property type="nucleotide sequence ID" value="XM_007777642.1"/>
</dbReference>
<organism evidence="2 3">
    <name type="scientific">Coniophora puteana (strain RWD-64-598)</name>
    <name type="common">Brown rot fungus</name>
    <dbReference type="NCBI Taxonomy" id="741705"/>
    <lineage>
        <taxon>Eukaryota</taxon>
        <taxon>Fungi</taxon>
        <taxon>Dikarya</taxon>
        <taxon>Basidiomycota</taxon>
        <taxon>Agaricomycotina</taxon>
        <taxon>Agaricomycetes</taxon>
        <taxon>Agaricomycetidae</taxon>
        <taxon>Boletales</taxon>
        <taxon>Coniophorineae</taxon>
        <taxon>Coniophoraceae</taxon>
        <taxon>Coniophora</taxon>
    </lineage>
</organism>
<feature type="chain" id="PRO_5004455475" evidence="1">
    <location>
        <begin position="20"/>
        <end position="144"/>
    </location>
</feature>
<sequence>MFSLKAVSTSLLCAAVAFAQGISYNLPTPGTTVAAGSSFTVRLVQPDQLSTLVPISVAIGIQSCPNGTGGSCVPTDEGLGRLLYDGPFNPQFGSEYYSPYEDFNVTVPADLASGEAILGTGYFYLLGALYMPELQVINETITIS</sequence>
<dbReference type="OMA" id="LYMPELQ"/>
<dbReference type="GeneID" id="19201558"/>
<gene>
    <name evidence="2" type="ORF">CONPUDRAFT_140675</name>
</gene>
<proteinExistence type="predicted"/>
<dbReference type="OrthoDB" id="2841294at2759"/>
<dbReference type="InterPro" id="IPR045469">
    <property type="entry name" value="Nis1"/>
</dbReference>
<feature type="signal peptide" evidence="1">
    <location>
        <begin position="1"/>
        <end position="19"/>
    </location>
</feature>
<dbReference type="KEGG" id="cput:CONPUDRAFT_140675"/>
<evidence type="ECO:0000313" key="3">
    <source>
        <dbReference type="Proteomes" id="UP000053558"/>
    </source>
</evidence>
<reference evidence="3" key="1">
    <citation type="journal article" date="2012" name="Science">
        <title>The Paleozoic origin of enzymatic lignin decomposition reconstructed from 31 fungal genomes.</title>
        <authorList>
            <person name="Floudas D."/>
            <person name="Binder M."/>
            <person name="Riley R."/>
            <person name="Barry K."/>
            <person name="Blanchette R.A."/>
            <person name="Henrissat B."/>
            <person name="Martinez A.T."/>
            <person name="Otillar R."/>
            <person name="Spatafora J.W."/>
            <person name="Yadav J.S."/>
            <person name="Aerts A."/>
            <person name="Benoit I."/>
            <person name="Boyd A."/>
            <person name="Carlson A."/>
            <person name="Copeland A."/>
            <person name="Coutinho P.M."/>
            <person name="de Vries R.P."/>
            <person name="Ferreira P."/>
            <person name="Findley K."/>
            <person name="Foster B."/>
            <person name="Gaskell J."/>
            <person name="Glotzer D."/>
            <person name="Gorecki P."/>
            <person name="Heitman J."/>
            <person name="Hesse C."/>
            <person name="Hori C."/>
            <person name="Igarashi K."/>
            <person name="Jurgens J.A."/>
            <person name="Kallen N."/>
            <person name="Kersten P."/>
            <person name="Kohler A."/>
            <person name="Kuees U."/>
            <person name="Kumar T.K.A."/>
            <person name="Kuo A."/>
            <person name="LaButti K."/>
            <person name="Larrondo L.F."/>
            <person name="Lindquist E."/>
            <person name="Ling A."/>
            <person name="Lombard V."/>
            <person name="Lucas S."/>
            <person name="Lundell T."/>
            <person name="Martin R."/>
            <person name="McLaughlin D.J."/>
            <person name="Morgenstern I."/>
            <person name="Morin E."/>
            <person name="Murat C."/>
            <person name="Nagy L.G."/>
            <person name="Nolan M."/>
            <person name="Ohm R.A."/>
            <person name="Patyshakuliyeva A."/>
            <person name="Rokas A."/>
            <person name="Ruiz-Duenas F.J."/>
            <person name="Sabat G."/>
            <person name="Salamov A."/>
            <person name="Samejima M."/>
            <person name="Schmutz J."/>
            <person name="Slot J.C."/>
            <person name="St John F."/>
            <person name="Stenlid J."/>
            <person name="Sun H."/>
            <person name="Sun S."/>
            <person name="Syed K."/>
            <person name="Tsang A."/>
            <person name="Wiebenga A."/>
            <person name="Young D."/>
            <person name="Pisabarro A."/>
            <person name="Eastwood D.C."/>
            <person name="Martin F."/>
            <person name="Cullen D."/>
            <person name="Grigoriev I.V."/>
            <person name="Hibbett D.S."/>
        </authorList>
    </citation>
    <scope>NUCLEOTIDE SEQUENCE [LARGE SCALE GENOMIC DNA]</scope>
    <source>
        <strain evidence="3">RWD-64-598 SS2</strain>
    </source>
</reference>
<evidence type="ECO:0000256" key="1">
    <source>
        <dbReference type="SAM" id="SignalP"/>
    </source>
</evidence>
<protein>
    <submittedName>
        <fullName evidence="2">Uncharacterized protein</fullName>
    </submittedName>
</protein>
<evidence type="ECO:0000313" key="2">
    <source>
        <dbReference type="EMBL" id="EIW74007.1"/>
    </source>
</evidence>
<dbReference type="Proteomes" id="UP000053558">
    <property type="component" value="Unassembled WGS sequence"/>
</dbReference>
<name>R7SE33_CONPW</name>
<keyword evidence="1" id="KW-0732">Signal</keyword>
<dbReference type="AlphaFoldDB" id="R7SE33"/>
<accession>R7SE33</accession>